<dbReference type="InterPro" id="IPR003323">
    <property type="entry name" value="OTU_dom"/>
</dbReference>
<organism evidence="3 4">
    <name type="scientific">Amphibalanus amphitrite</name>
    <name type="common">Striped barnacle</name>
    <name type="synonym">Balanus amphitrite</name>
    <dbReference type="NCBI Taxonomy" id="1232801"/>
    <lineage>
        <taxon>Eukaryota</taxon>
        <taxon>Metazoa</taxon>
        <taxon>Ecdysozoa</taxon>
        <taxon>Arthropoda</taxon>
        <taxon>Crustacea</taxon>
        <taxon>Multicrustacea</taxon>
        <taxon>Cirripedia</taxon>
        <taxon>Thoracica</taxon>
        <taxon>Thoracicalcarea</taxon>
        <taxon>Balanomorpha</taxon>
        <taxon>Balanoidea</taxon>
        <taxon>Balanidae</taxon>
        <taxon>Amphibalaninae</taxon>
        <taxon>Amphibalanus</taxon>
    </lineage>
</organism>
<dbReference type="PROSITE" id="PS50802">
    <property type="entry name" value="OTU"/>
    <property type="match status" value="1"/>
</dbReference>
<dbReference type="AlphaFoldDB" id="A0A6A4WQR5"/>
<evidence type="ECO:0000256" key="1">
    <source>
        <dbReference type="SAM" id="MobiDB-lite"/>
    </source>
</evidence>
<feature type="domain" description="OTU" evidence="2">
    <location>
        <begin position="42"/>
        <end position="168"/>
    </location>
</feature>
<name>A0A6A4WQR5_AMPAM</name>
<dbReference type="Proteomes" id="UP000440578">
    <property type="component" value="Unassembled WGS sequence"/>
</dbReference>
<evidence type="ECO:0000313" key="3">
    <source>
        <dbReference type="EMBL" id="KAF0304438.1"/>
    </source>
</evidence>
<evidence type="ECO:0000313" key="4">
    <source>
        <dbReference type="Proteomes" id="UP000440578"/>
    </source>
</evidence>
<feature type="region of interest" description="Disordered" evidence="1">
    <location>
        <begin position="1"/>
        <end position="28"/>
    </location>
</feature>
<dbReference type="InterPro" id="IPR050704">
    <property type="entry name" value="Peptidase_C85-like"/>
</dbReference>
<comment type="caution">
    <text evidence="3">The sequence shown here is derived from an EMBL/GenBank/DDBJ whole genome shotgun (WGS) entry which is preliminary data.</text>
</comment>
<feature type="region of interest" description="Disordered" evidence="1">
    <location>
        <begin position="262"/>
        <end position="316"/>
    </location>
</feature>
<dbReference type="Gene3D" id="3.90.70.80">
    <property type="match status" value="1"/>
</dbReference>
<reference evidence="3 4" key="1">
    <citation type="submission" date="2019-07" db="EMBL/GenBank/DDBJ databases">
        <title>Draft genome assembly of a fouling barnacle, Amphibalanus amphitrite (Darwin, 1854): The first reference genome for Thecostraca.</title>
        <authorList>
            <person name="Kim W."/>
        </authorList>
    </citation>
    <scope>NUCLEOTIDE SEQUENCE [LARGE SCALE GENOMIC DNA]</scope>
    <source>
        <strain evidence="3">SNU_AA5</strain>
        <tissue evidence="3">Soma without cirri and trophi</tissue>
    </source>
</reference>
<dbReference type="EMBL" id="VIIS01000846">
    <property type="protein sequence ID" value="KAF0304438.1"/>
    <property type="molecule type" value="Genomic_DNA"/>
</dbReference>
<dbReference type="InterPro" id="IPR038765">
    <property type="entry name" value="Papain-like_cys_pep_sf"/>
</dbReference>
<dbReference type="OrthoDB" id="415023at2759"/>
<dbReference type="PANTHER" id="PTHR12419:SF7">
    <property type="entry name" value="OTU DOMAIN-CONTAINING PROTEIN 3"/>
    <property type="match status" value="1"/>
</dbReference>
<dbReference type="Pfam" id="PF02338">
    <property type="entry name" value="OTU"/>
    <property type="match status" value="1"/>
</dbReference>
<dbReference type="PANTHER" id="PTHR12419">
    <property type="entry name" value="OTU DOMAIN CONTAINING PROTEIN"/>
    <property type="match status" value="1"/>
</dbReference>
<keyword evidence="4" id="KW-1185">Reference proteome</keyword>
<dbReference type="GO" id="GO:0004843">
    <property type="term" value="F:cysteine-type deubiquitinase activity"/>
    <property type="evidence" value="ECO:0007669"/>
    <property type="project" value="TreeGrafter"/>
</dbReference>
<proteinExistence type="predicted"/>
<gene>
    <name evidence="3" type="primary">Otud3</name>
    <name evidence="3" type="ORF">FJT64_023734</name>
</gene>
<sequence>MARKREPPRSPRQKKTPSASGPSAEQDHGYVKMRAQLVQLGLQLREIPGDGNCLFRALADQLTGCAGDHKIHRRETVDFIVQHRDEFEPFVEDDVPFDRHVACLVDEGTYAGNDSIVAFARNHGVTIVIHQLEAPLWQIPGDPDNLAEAPQLHIAYHDGEHYNSVRRMGDLGQGPANVYINLEAPTKPPTTSAEEREVMARSRCADLAEVRRALNDCAGDVDAAAEFLRALNWGQEVDDAPAAPSSPHQLTKAAAVATAAKLRNDKNAGQVAGRLDRRQRRSEERDRRRRRKASAESGELGSSPPAAVGHLAALTI</sequence>
<evidence type="ECO:0000259" key="2">
    <source>
        <dbReference type="PROSITE" id="PS50802"/>
    </source>
</evidence>
<protein>
    <submittedName>
        <fullName evidence="3">OTU domain-containing protein 3</fullName>
    </submittedName>
</protein>
<accession>A0A6A4WQR5</accession>
<dbReference type="GO" id="GO:0016579">
    <property type="term" value="P:protein deubiquitination"/>
    <property type="evidence" value="ECO:0007669"/>
    <property type="project" value="TreeGrafter"/>
</dbReference>
<dbReference type="SUPFAM" id="SSF54001">
    <property type="entry name" value="Cysteine proteinases"/>
    <property type="match status" value="1"/>
</dbReference>